<reference evidence="1 2" key="1">
    <citation type="submission" date="2014-10" db="EMBL/GenBank/DDBJ databases">
        <title>Genome sequencing of Vibrio sinaloensis T08.</title>
        <authorList>
            <person name="Chan K.-G."/>
            <person name="Mohamad N.I."/>
        </authorList>
    </citation>
    <scope>NUCLEOTIDE SEQUENCE [LARGE SCALE GENOMIC DNA]</scope>
    <source>
        <strain evidence="1 2">T08</strain>
    </source>
</reference>
<protein>
    <recommendedName>
        <fullName evidence="3">NodB homology domain-containing protein</fullName>
    </recommendedName>
</protein>
<dbReference type="Gene3D" id="3.20.20.370">
    <property type="entry name" value="Glycoside hydrolase/deacetylase"/>
    <property type="match status" value="1"/>
</dbReference>
<dbReference type="SUPFAM" id="SSF88713">
    <property type="entry name" value="Glycoside hydrolase/deacetylase"/>
    <property type="match status" value="1"/>
</dbReference>
<evidence type="ECO:0000313" key="2">
    <source>
        <dbReference type="Proteomes" id="UP000030451"/>
    </source>
</evidence>
<organism evidence="1 2">
    <name type="scientific">Photobacterium sp. (strain ATCC 43367)</name>
    <dbReference type="NCBI Taxonomy" id="379097"/>
    <lineage>
        <taxon>Bacteria</taxon>
        <taxon>Pseudomonadati</taxon>
        <taxon>Pseudomonadota</taxon>
        <taxon>Gammaproteobacteria</taxon>
        <taxon>Vibrionales</taxon>
        <taxon>Vibrionaceae</taxon>
        <taxon>Vibrio</taxon>
        <taxon>Vibrio oreintalis group</taxon>
    </lineage>
</organism>
<gene>
    <name evidence="1" type="ORF">NM06_04145</name>
</gene>
<dbReference type="InterPro" id="IPR011330">
    <property type="entry name" value="Glyco_hydro/deAcase_b/a-brl"/>
</dbReference>
<comment type="caution">
    <text evidence="1">The sequence shown here is derived from an EMBL/GenBank/DDBJ whole genome shotgun (WGS) entry which is preliminary data.</text>
</comment>
<dbReference type="Proteomes" id="UP000030451">
    <property type="component" value="Unassembled WGS sequence"/>
</dbReference>
<dbReference type="EMBL" id="JRWP01000004">
    <property type="protein sequence ID" value="KGY10116.1"/>
    <property type="molecule type" value="Genomic_DNA"/>
</dbReference>
<proteinExistence type="predicted"/>
<dbReference type="OrthoDB" id="8597776at2"/>
<name>A0A0A5I2S0_PHOS4</name>
<dbReference type="GO" id="GO:0005975">
    <property type="term" value="P:carbohydrate metabolic process"/>
    <property type="evidence" value="ECO:0007669"/>
    <property type="project" value="InterPro"/>
</dbReference>
<dbReference type="RefSeq" id="WP_038188282.1">
    <property type="nucleotide sequence ID" value="NZ_JRWP01000004.1"/>
</dbReference>
<evidence type="ECO:0008006" key="3">
    <source>
        <dbReference type="Google" id="ProtNLM"/>
    </source>
</evidence>
<dbReference type="AlphaFoldDB" id="A0A0A5I2S0"/>
<evidence type="ECO:0000313" key="1">
    <source>
        <dbReference type="EMBL" id="KGY10116.1"/>
    </source>
</evidence>
<accession>A0A0A5I2S0</accession>
<sequence length="340" mass="38784">MSLSYCLTFDYELFGSGKGCVFQHLVDPTNKILDLLYQFDVKATFFIEQLEVKAIIDRANCYLNNQRYQDEANAIYAQLARMLREGHDLQLHLHPQWCGAVYRDNSWRLNFDYWRFSSLPERNECNGQPSKLDLLIQGKAYLEELLKGYSSNYECIGFRAGGYNLGFGESTYRALKDAGIVYDSSLCPGYVTNSQFSAFDYSNVSSAKPFQLPNGLVEYPLVTSSSSIFSKLSIARLYSNFKNRKHKMLSGGRGLTSNEPPILGKASANSNFDVCLSSSLQVKNFFSITINRNHYTTVLIGHPKDYSLFSPLEKIIRKSHDYGVKFKTMTEIYRTENVHK</sequence>